<reference evidence="2 3" key="1">
    <citation type="journal article" date="2019" name="Sci. Data">
        <title>Hybrid genome assembly and annotation of Danionella translucida.</title>
        <authorList>
            <person name="Kadobianskyi M."/>
            <person name="Schulze L."/>
            <person name="Schuelke M."/>
            <person name="Judkewitz B."/>
        </authorList>
    </citation>
    <scope>NUCLEOTIDE SEQUENCE [LARGE SCALE GENOMIC DNA]</scope>
    <source>
        <strain evidence="2 3">Bolton</strain>
    </source>
</reference>
<accession>A0A553RAW6</accession>
<gene>
    <name evidence="2" type="ORF">DNTS_029693</name>
</gene>
<sequence length="253" mass="27458">MPLSRAAPPSNCIQAPTHPKYKDPAGWSVSRGSFCALSPCTSETVGSTSIPSFERFRVYTPNAATLRMPASATNSPPAAATVRRGISVQQRTPMLASTIPAPHRKRDDSTMPWTILTRDPDTGQHSLTSECTTCRQLSQRPSERSRRSSVAPPRPAAPSRAWPSLHCGVIAAVNTNTRPRGANTTPISMDTGVCITSLCCVWKSAGQWLSFELEETLSLLATSRVEVNGSLLLRDRSLDEPTVASLQARLKWF</sequence>
<comment type="caution">
    <text evidence="2">The sequence shown here is derived from an EMBL/GenBank/DDBJ whole genome shotgun (WGS) entry which is preliminary data.</text>
</comment>
<feature type="region of interest" description="Disordered" evidence="1">
    <location>
        <begin position="133"/>
        <end position="161"/>
    </location>
</feature>
<evidence type="ECO:0000313" key="2">
    <source>
        <dbReference type="EMBL" id="TRY99329.1"/>
    </source>
</evidence>
<organism evidence="2 3">
    <name type="scientific">Danionella cerebrum</name>
    <dbReference type="NCBI Taxonomy" id="2873325"/>
    <lineage>
        <taxon>Eukaryota</taxon>
        <taxon>Metazoa</taxon>
        <taxon>Chordata</taxon>
        <taxon>Craniata</taxon>
        <taxon>Vertebrata</taxon>
        <taxon>Euteleostomi</taxon>
        <taxon>Actinopterygii</taxon>
        <taxon>Neopterygii</taxon>
        <taxon>Teleostei</taxon>
        <taxon>Ostariophysi</taxon>
        <taxon>Cypriniformes</taxon>
        <taxon>Danionidae</taxon>
        <taxon>Danioninae</taxon>
        <taxon>Danionella</taxon>
    </lineage>
</organism>
<dbReference type="EMBL" id="SRMA01025080">
    <property type="protein sequence ID" value="TRY99329.1"/>
    <property type="molecule type" value="Genomic_DNA"/>
</dbReference>
<protein>
    <submittedName>
        <fullName evidence="2">Uncharacterized protein</fullName>
    </submittedName>
</protein>
<keyword evidence="3" id="KW-1185">Reference proteome</keyword>
<evidence type="ECO:0000256" key="1">
    <source>
        <dbReference type="SAM" id="MobiDB-lite"/>
    </source>
</evidence>
<dbReference type="Proteomes" id="UP000316079">
    <property type="component" value="Unassembled WGS sequence"/>
</dbReference>
<dbReference type="AlphaFoldDB" id="A0A553RAW6"/>
<evidence type="ECO:0000313" key="3">
    <source>
        <dbReference type="Proteomes" id="UP000316079"/>
    </source>
</evidence>
<name>A0A553RAW6_9TELE</name>
<proteinExistence type="predicted"/>